<proteinExistence type="predicted"/>
<evidence type="ECO:0000313" key="1">
    <source>
        <dbReference type="EMBL" id="ESR51232.1"/>
    </source>
</evidence>
<sequence>MGNQDQSIAIILNNKLEDEAFHLNSLITGRGLRSPPHSLELIKDDILIGWGWFFYSELQDLFICIQFSFCWFLKYSVPY</sequence>
<name>V4TD88_CITCL</name>
<accession>V4TD88</accession>
<dbReference type="KEGG" id="cic:CICLE_v10033225mg"/>
<dbReference type="Proteomes" id="UP000030687">
    <property type="component" value="Unassembled WGS sequence"/>
</dbReference>
<dbReference type="AlphaFoldDB" id="V4TD88"/>
<protein>
    <submittedName>
        <fullName evidence="1">Uncharacterized protein</fullName>
    </submittedName>
</protein>
<dbReference type="InParanoid" id="V4TD88"/>
<keyword evidence="2" id="KW-1185">Reference proteome</keyword>
<organism evidence="1 2">
    <name type="scientific">Citrus clementina</name>
    <name type="common">Clementine</name>
    <name type="synonym">Citrus deliciosa x Citrus sinensis</name>
    <dbReference type="NCBI Taxonomy" id="85681"/>
    <lineage>
        <taxon>Eukaryota</taxon>
        <taxon>Viridiplantae</taxon>
        <taxon>Streptophyta</taxon>
        <taxon>Embryophyta</taxon>
        <taxon>Tracheophyta</taxon>
        <taxon>Spermatophyta</taxon>
        <taxon>Magnoliopsida</taxon>
        <taxon>eudicotyledons</taxon>
        <taxon>Gunneridae</taxon>
        <taxon>Pentapetalae</taxon>
        <taxon>rosids</taxon>
        <taxon>malvids</taxon>
        <taxon>Sapindales</taxon>
        <taxon>Rutaceae</taxon>
        <taxon>Aurantioideae</taxon>
        <taxon>Citrus</taxon>
    </lineage>
</organism>
<reference evidence="1 2" key="1">
    <citation type="submission" date="2013-10" db="EMBL/GenBank/DDBJ databases">
        <authorList>
            <consortium name="International Citrus Genome Consortium"/>
            <person name="Jenkins J."/>
            <person name="Schmutz J."/>
            <person name="Prochnik S."/>
            <person name="Rokhsar D."/>
            <person name="Gmitter F."/>
            <person name="Ollitrault P."/>
            <person name="Machado M."/>
            <person name="Talon M."/>
            <person name="Wincker P."/>
            <person name="Jaillon O."/>
            <person name="Morgante M."/>
        </authorList>
    </citation>
    <scope>NUCLEOTIDE SEQUENCE</scope>
    <source>
        <strain evidence="2">cv. Clemenules</strain>
    </source>
</reference>
<gene>
    <name evidence="1" type="ORF">CICLE_v10033225mg</name>
</gene>
<dbReference type="EMBL" id="KI536726">
    <property type="protein sequence ID" value="ESR51232.1"/>
    <property type="molecule type" value="Genomic_DNA"/>
</dbReference>
<evidence type="ECO:0000313" key="2">
    <source>
        <dbReference type="Proteomes" id="UP000030687"/>
    </source>
</evidence>
<dbReference type="Gramene" id="ESR51232">
    <property type="protein sequence ID" value="ESR51232"/>
    <property type="gene ID" value="CICLE_v10033225mg"/>
</dbReference>